<gene>
    <name evidence="1" type="ORF">KI387_023075</name>
</gene>
<organism evidence="1 2">
    <name type="scientific">Taxus chinensis</name>
    <name type="common">Chinese yew</name>
    <name type="synonym">Taxus wallichiana var. chinensis</name>
    <dbReference type="NCBI Taxonomy" id="29808"/>
    <lineage>
        <taxon>Eukaryota</taxon>
        <taxon>Viridiplantae</taxon>
        <taxon>Streptophyta</taxon>
        <taxon>Embryophyta</taxon>
        <taxon>Tracheophyta</taxon>
        <taxon>Spermatophyta</taxon>
        <taxon>Pinopsida</taxon>
        <taxon>Pinidae</taxon>
        <taxon>Conifers II</taxon>
        <taxon>Cupressales</taxon>
        <taxon>Taxaceae</taxon>
        <taxon>Taxus</taxon>
    </lineage>
</organism>
<evidence type="ECO:0000313" key="1">
    <source>
        <dbReference type="EMBL" id="KAH9314448.1"/>
    </source>
</evidence>
<dbReference type="Proteomes" id="UP000824469">
    <property type="component" value="Unassembled WGS sequence"/>
</dbReference>
<dbReference type="AlphaFoldDB" id="A0AA38L7A1"/>
<reference evidence="1 2" key="1">
    <citation type="journal article" date="2021" name="Nat. Plants">
        <title>The Taxus genome provides insights into paclitaxel biosynthesis.</title>
        <authorList>
            <person name="Xiong X."/>
            <person name="Gou J."/>
            <person name="Liao Q."/>
            <person name="Li Y."/>
            <person name="Zhou Q."/>
            <person name="Bi G."/>
            <person name="Li C."/>
            <person name="Du R."/>
            <person name="Wang X."/>
            <person name="Sun T."/>
            <person name="Guo L."/>
            <person name="Liang H."/>
            <person name="Lu P."/>
            <person name="Wu Y."/>
            <person name="Zhang Z."/>
            <person name="Ro D.K."/>
            <person name="Shang Y."/>
            <person name="Huang S."/>
            <person name="Yan J."/>
        </authorList>
    </citation>
    <scope>NUCLEOTIDE SEQUENCE [LARGE SCALE GENOMIC DNA]</scope>
    <source>
        <strain evidence="1">Ta-2019</strain>
    </source>
</reference>
<keyword evidence="2" id="KW-1185">Reference proteome</keyword>
<comment type="caution">
    <text evidence="1">The sequence shown here is derived from an EMBL/GenBank/DDBJ whole genome shotgun (WGS) entry which is preliminary data.</text>
</comment>
<protein>
    <submittedName>
        <fullName evidence="1">Uncharacterized protein</fullName>
    </submittedName>
</protein>
<evidence type="ECO:0000313" key="2">
    <source>
        <dbReference type="Proteomes" id="UP000824469"/>
    </source>
</evidence>
<feature type="non-terminal residue" evidence="1">
    <location>
        <position position="190"/>
    </location>
</feature>
<name>A0AA38L7A1_TAXCH</name>
<proteinExistence type="predicted"/>
<sequence length="190" mass="21683">MLAWFWKEENVWQWLETQIKNKGDGTTVRFKSLFVQQEIIVTTSPSNIEHIYNNNINFCRPNYCKLILSDKLHLGQDVPAIPSFCLGADPSSVELPVNLIQNLVNEGLLPFLQVQYENSSVVNLGEVLLSLEFGYILDLVGMRKDSRCLVVPFSNHLVKAFVESVNNHKIMGSALFYHEPLWSAYSMVFS</sequence>
<accession>A0AA38L7A1</accession>
<dbReference type="EMBL" id="JAHRHJ020000005">
    <property type="protein sequence ID" value="KAH9314448.1"/>
    <property type="molecule type" value="Genomic_DNA"/>
</dbReference>